<keyword evidence="2" id="KW-1185">Reference proteome</keyword>
<evidence type="ECO:0000313" key="1">
    <source>
        <dbReference type="EMBL" id="QNS05112.1"/>
    </source>
</evidence>
<dbReference type="KEGG" id="sxn:IAG42_16885"/>
<gene>
    <name evidence="1" type="ORF">IAG42_16885</name>
</gene>
<dbReference type="Proteomes" id="UP000516428">
    <property type="component" value="Chromosome"/>
</dbReference>
<dbReference type="AlphaFoldDB" id="A0A7H1B8Q7"/>
<accession>A0A7H1B8Q7</accession>
<organism evidence="1 2">
    <name type="scientific">Streptomyces xanthii</name>
    <dbReference type="NCBI Taxonomy" id="2768069"/>
    <lineage>
        <taxon>Bacteria</taxon>
        <taxon>Bacillati</taxon>
        <taxon>Actinomycetota</taxon>
        <taxon>Actinomycetes</taxon>
        <taxon>Kitasatosporales</taxon>
        <taxon>Streptomycetaceae</taxon>
        <taxon>Streptomyces</taxon>
    </lineage>
</organism>
<name>A0A7H1B8Q7_9ACTN</name>
<proteinExistence type="predicted"/>
<sequence length="148" mass="16390">MPNELSVVDRLSVLPFPAGRTRPSEEDVWGGPGHHLAVLRESRDFWDSRDEEIVEAAEQEIESARTALAARLTGRWGAPHAIELWPYLETDGPVPEPMSFLSCMAGSVQVWRLPATDRWIGLAVGQADPEWPIQLLLAVGETTVLPEN</sequence>
<protein>
    <submittedName>
        <fullName evidence="1">Uncharacterized protein</fullName>
    </submittedName>
</protein>
<dbReference type="RefSeq" id="WP_188337812.1">
    <property type="nucleotide sequence ID" value="NZ_CP061281.1"/>
</dbReference>
<evidence type="ECO:0000313" key="2">
    <source>
        <dbReference type="Proteomes" id="UP000516428"/>
    </source>
</evidence>
<dbReference type="EMBL" id="CP061281">
    <property type="protein sequence ID" value="QNS05112.1"/>
    <property type="molecule type" value="Genomic_DNA"/>
</dbReference>
<reference evidence="1 2" key="1">
    <citation type="submission" date="2020-09" db="EMBL/GenBank/DDBJ databases">
        <title>A novel species.</title>
        <authorList>
            <person name="Gao J."/>
        </authorList>
    </citation>
    <scope>NUCLEOTIDE SEQUENCE [LARGE SCALE GENOMIC DNA]</scope>
    <source>
        <strain evidence="1 2">CRXT-Y-14</strain>
    </source>
</reference>